<feature type="transmembrane region" description="Helical" evidence="1">
    <location>
        <begin position="183"/>
        <end position="205"/>
    </location>
</feature>
<reference evidence="2 3" key="1">
    <citation type="submission" date="2016-07" db="EMBL/GenBank/DDBJ databases">
        <title>Pervasive Adenine N6-methylation of Active Genes in Fungi.</title>
        <authorList>
            <consortium name="DOE Joint Genome Institute"/>
            <person name="Mondo S.J."/>
            <person name="Dannebaum R.O."/>
            <person name="Kuo R.C."/>
            <person name="Labutti K."/>
            <person name="Haridas S."/>
            <person name="Kuo A."/>
            <person name="Salamov A."/>
            <person name="Ahrendt S.R."/>
            <person name="Lipzen A."/>
            <person name="Sullivan W."/>
            <person name="Andreopoulos W.B."/>
            <person name="Clum A."/>
            <person name="Lindquist E."/>
            <person name="Daum C."/>
            <person name="Ramamoorthy G.K."/>
            <person name="Gryganskyi A."/>
            <person name="Culley D."/>
            <person name="Magnuson J.K."/>
            <person name="James T.Y."/>
            <person name="O'Malley M.A."/>
            <person name="Stajich J.E."/>
            <person name="Spatafora J.W."/>
            <person name="Visel A."/>
            <person name="Grigoriev I.V."/>
        </authorList>
    </citation>
    <scope>NUCLEOTIDE SEQUENCE [LARGE SCALE GENOMIC DNA]</scope>
    <source>
        <strain evidence="2 3">NRRL 1336</strain>
    </source>
</reference>
<organism evidence="2 3">
    <name type="scientific">Absidia repens</name>
    <dbReference type="NCBI Taxonomy" id="90262"/>
    <lineage>
        <taxon>Eukaryota</taxon>
        <taxon>Fungi</taxon>
        <taxon>Fungi incertae sedis</taxon>
        <taxon>Mucoromycota</taxon>
        <taxon>Mucoromycotina</taxon>
        <taxon>Mucoromycetes</taxon>
        <taxon>Mucorales</taxon>
        <taxon>Cunninghamellaceae</taxon>
        <taxon>Absidia</taxon>
    </lineage>
</organism>
<keyword evidence="3" id="KW-1185">Reference proteome</keyword>
<keyword evidence="1" id="KW-0472">Membrane</keyword>
<feature type="transmembrane region" description="Helical" evidence="1">
    <location>
        <begin position="21"/>
        <end position="44"/>
    </location>
</feature>
<dbReference type="AlphaFoldDB" id="A0A1X2IBB5"/>
<evidence type="ECO:0000313" key="3">
    <source>
        <dbReference type="Proteomes" id="UP000193560"/>
    </source>
</evidence>
<comment type="caution">
    <text evidence="2">The sequence shown here is derived from an EMBL/GenBank/DDBJ whole genome shotgun (WGS) entry which is preliminary data.</text>
</comment>
<evidence type="ECO:0000256" key="1">
    <source>
        <dbReference type="SAM" id="Phobius"/>
    </source>
</evidence>
<keyword evidence="1" id="KW-1133">Transmembrane helix</keyword>
<feature type="transmembrane region" description="Helical" evidence="1">
    <location>
        <begin position="211"/>
        <end position="228"/>
    </location>
</feature>
<dbReference type="Proteomes" id="UP000193560">
    <property type="component" value="Unassembled WGS sequence"/>
</dbReference>
<dbReference type="OrthoDB" id="2448307at2759"/>
<dbReference type="PANTHER" id="PTHR34391">
    <property type="entry name" value="UPF0658 GOLGI APPARATUS MEMBRANE PROTEIN C1952.10C-RELATED"/>
    <property type="match status" value="1"/>
</dbReference>
<dbReference type="STRING" id="90262.A0A1X2IBB5"/>
<dbReference type="InterPro" id="IPR040410">
    <property type="entry name" value="UPF0658_Golgi"/>
</dbReference>
<evidence type="ECO:0000313" key="2">
    <source>
        <dbReference type="EMBL" id="ORZ13236.1"/>
    </source>
</evidence>
<dbReference type="GO" id="GO:0005794">
    <property type="term" value="C:Golgi apparatus"/>
    <property type="evidence" value="ECO:0007669"/>
    <property type="project" value="TreeGrafter"/>
</dbReference>
<proteinExistence type="predicted"/>
<keyword evidence="1" id="KW-0812">Transmembrane</keyword>
<feature type="transmembrane region" description="Helical" evidence="1">
    <location>
        <begin position="269"/>
        <end position="290"/>
    </location>
</feature>
<protein>
    <submittedName>
        <fullName evidence="2">Uncharacterized protein</fullName>
    </submittedName>
</protein>
<feature type="transmembrane region" description="Helical" evidence="1">
    <location>
        <begin position="90"/>
        <end position="109"/>
    </location>
</feature>
<name>A0A1X2IBB5_9FUNG</name>
<sequence length="361" mass="40860">MQLLSSKASGRIFLNRWTKTFLFLALFQVLISMTLLIIIAVNVMSYGGIGYPAQMKMQHVRIEVIWFMLFEVWRLWLVIDALIHCSSLTVITSGVLNLFSAGFGATGCLETSKMLATSSYNNEMLKMNLTLQTLLTGAIGLLFIPTTYVVYKLSLEYGWKTYRKVGAHITVQSMYFTVSCFSLILRIDTFFQVFIMIFYTVLGIIDGDPQSWIPGVMALLCLFGLFLARKAVSDENHWEMGLFLAIQLGFIGINGWMMSQHTDMSEPWYIILFYASTAILMTIFTLAFAIKCEINFGRGLKSFVHWSLFGKQRPVTSISTTQNTLLDDSDIEYTGYTVSTDLQQAILKQNRSSTDMHSTPV</sequence>
<dbReference type="PANTHER" id="PTHR34391:SF2">
    <property type="entry name" value="TRP C-TERMINAL DOMAIN-CONTAINING PROTEIN"/>
    <property type="match status" value="1"/>
</dbReference>
<gene>
    <name evidence="2" type="ORF">BCR42DRAFT_419472</name>
</gene>
<feature type="transmembrane region" description="Helical" evidence="1">
    <location>
        <begin position="240"/>
        <end position="257"/>
    </location>
</feature>
<dbReference type="EMBL" id="MCGE01000017">
    <property type="protein sequence ID" value="ORZ13236.1"/>
    <property type="molecule type" value="Genomic_DNA"/>
</dbReference>
<feature type="transmembrane region" description="Helical" evidence="1">
    <location>
        <begin position="129"/>
        <end position="151"/>
    </location>
</feature>
<accession>A0A1X2IBB5</accession>